<accession>A0A8R1UGZ9</accession>
<accession>A0A454XXQ3</accession>
<evidence type="ECO:0000313" key="1">
    <source>
        <dbReference type="EnsemblMetazoa" id="PPA28437.1"/>
    </source>
</evidence>
<gene>
    <name evidence="1" type="primary">WBGene00117991</name>
</gene>
<proteinExistence type="predicted"/>
<reference evidence="1" key="2">
    <citation type="submission" date="2022-06" db="UniProtKB">
        <authorList>
            <consortium name="EnsemblMetazoa"/>
        </authorList>
    </citation>
    <scope>IDENTIFICATION</scope>
    <source>
        <strain evidence="1">PS312</strain>
    </source>
</reference>
<reference evidence="2" key="1">
    <citation type="journal article" date="2008" name="Nat. Genet.">
        <title>The Pristionchus pacificus genome provides a unique perspective on nematode lifestyle and parasitism.</title>
        <authorList>
            <person name="Dieterich C."/>
            <person name="Clifton S.W."/>
            <person name="Schuster L.N."/>
            <person name="Chinwalla A."/>
            <person name="Delehaunty K."/>
            <person name="Dinkelacker I."/>
            <person name="Fulton L."/>
            <person name="Fulton R."/>
            <person name="Godfrey J."/>
            <person name="Minx P."/>
            <person name="Mitreva M."/>
            <person name="Roeseler W."/>
            <person name="Tian H."/>
            <person name="Witte H."/>
            <person name="Yang S.P."/>
            <person name="Wilson R.K."/>
            <person name="Sommer R.J."/>
        </authorList>
    </citation>
    <scope>NUCLEOTIDE SEQUENCE [LARGE SCALE GENOMIC DNA]</scope>
    <source>
        <strain evidence="2">PS312</strain>
    </source>
</reference>
<keyword evidence="2" id="KW-1185">Reference proteome</keyword>
<dbReference type="AlphaFoldDB" id="A0A454XXQ3"/>
<name>A0A454XXQ3_PRIPA</name>
<dbReference type="Proteomes" id="UP000005239">
    <property type="component" value="Unassembled WGS sequence"/>
</dbReference>
<sequence>MLFNVPPFEDGVFQWRHALVMVGLLSALILLVGAVCIVARNLKERREERIASQRDLPTIIEVESNPAFEEVKK</sequence>
<dbReference type="EnsemblMetazoa" id="PPA28437.1">
    <property type="protein sequence ID" value="PPA28437.1"/>
    <property type="gene ID" value="WBGene00117991"/>
</dbReference>
<organism evidence="1 2">
    <name type="scientific">Pristionchus pacificus</name>
    <name type="common">Parasitic nematode worm</name>
    <dbReference type="NCBI Taxonomy" id="54126"/>
    <lineage>
        <taxon>Eukaryota</taxon>
        <taxon>Metazoa</taxon>
        <taxon>Ecdysozoa</taxon>
        <taxon>Nematoda</taxon>
        <taxon>Chromadorea</taxon>
        <taxon>Rhabditida</taxon>
        <taxon>Rhabditina</taxon>
        <taxon>Diplogasteromorpha</taxon>
        <taxon>Diplogasteroidea</taxon>
        <taxon>Neodiplogasteridae</taxon>
        <taxon>Pristionchus</taxon>
    </lineage>
</organism>
<evidence type="ECO:0000313" key="2">
    <source>
        <dbReference type="Proteomes" id="UP000005239"/>
    </source>
</evidence>
<protein>
    <submittedName>
        <fullName evidence="1">Uncharacterized protein</fullName>
    </submittedName>
</protein>